<dbReference type="UniPathway" id="UPA00031">
    <property type="reaction ID" value="UER00012"/>
</dbReference>
<proteinExistence type="inferred from homology"/>
<comment type="pathway">
    <text evidence="2 9">Amino-acid biosynthesis; L-histidine biosynthesis; L-histidine from 5-phospho-alpha-D-ribose 1-diphosphate: step 7/9.</text>
</comment>
<keyword evidence="9" id="KW-0368">Histidine biosynthesis</keyword>
<evidence type="ECO:0000259" key="10">
    <source>
        <dbReference type="Pfam" id="PF00155"/>
    </source>
</evidence>
<evidence type="ECO:0000313" key="12">
    <source>
        <dbReference type="Proteomes" id="UP000188298"/>
    </source>
</evidence>
<dbReference type="EMBL" id="CP019645">
    <property type="protein sequence ID" value="AQQ60213.1"/>
    <property type="molecule type" value="Genomic_DNA"/>
</dbReference>
<organism evidence="11 12">
    <name type="scientific">Helicobacter bilis</name>
    <dbReference type="NCBI Taxonomy" id="37372"/>
    <lineage>
        <taxon>Bacteria</taxon>
        <taxon>Pseudomonadati</taxon>
        <taxon>Campylobacterota</taxon>
        <taxon>Epsilonproteobacteria</taxon>
        <taxon>Campylobacterales</taxon>
        <taxon>Helicobacteraceae</taxon>
        <taxon>Helicobacter</taxon>
    </lineage>
</organism>
<dbReference type="Pfam" id="PF00155">
    <property type="entry name" value="Aminotran_1_2"/>
    <property type="match status" value="1"/>
</dbReference>
<dbReference type="Proteomes" id="UP000188298">
    <property type="component" value="Chromosome"/>
</dbReference>
<dbReference type="InterPro" id="IPR015421">
    <property type="entry name" value="PyrdxlP-dep_Trfase_major"/>
</dbReference>
<dbReference type="InterPro" id="IPR004839">
    <property type="entry name" value="Aminotransferase_I/II_large"/>
</dbReference>
<dbReference type="CDD" id="cd00609">
    <property type="entry name" value="AAT_like"/>
    <property type="match status" value="1"/>
</dbReference>
<dbReference type="HAMAP" id="MF_01023">
    <property type="entry name" value="HisC_aminotrans_2"/>
    <property type="match status" value="1"/>
</dbReference>
<dbReference type="EC" id="2.6.1.9" evidence="9"/>
<name>A0A1Q2LIH8_9HELI</name>
<gene>
    <name evidence="9" type="primary">hisC</name>
    <name evidence="11" type="ORF">XJ32_09040</name>
</gene>
<keyword evidence="6 9" id="KW-0808">Transferase</keyword>
<evidence type="ECO:0000256" key="7">
    <source>
        <dbReference type="ARBA" id="ARBA00022898"/>
    </source>
</evidence>
<evidence type="ECO:0000256" key="4">
    <source>
        <dbReference type="ARBA" id="ARBA00011738"/>
    </source>
</evidence>
<sequence length="366" mass="41503">MKFHQHISVLPTYEVGKPLELVMRDYNIEPQNIIKLGSNENPLGTSPLAKEAILENACNAYIYPDDSYYELKESLAKKYDIESNQIIIGSGSDQIIEFCIHAICDKNTKVLMAKTTFAMYAIYAKHCNATILRTPDFFHNLDSMLQYYEAHKPSIIFLCTPNNPLGEALPKSQVIDFLKKIDRESLVVLDCAYMEYCAYKDSNYAISPKDIIDFPNVIYLGTFSKIYGLGGMRVGYGIANKTIIDTLNKIRPPFNITTLSLKAASASLFDEEFLLDSVTNNFSEMEKYKHFAKQYEIDILESYANFVTFILHNKLNSTKISNLLLRQGIVVRDLASYGLSAMRITIGIPQQNDIVIQKLTDILQDL</sequence>
<accession>A0A1Q2LIH8</accession>
<evidence type="ECO:0000256" key="3">
    <source>
        <dbReference type="ARBA" id="ARBA00007970"/>
    </source>
</evidence>
<reference evidence="11 12" key="1">
    <citation type="submission" date="2017-02" db="EMBL/GenBank/DDBJ databases">
        <title>Whole genome sequencing of Helicobacter bilis strain AAQJH.</title>
        <authorList>
            <person name="Conlan S."/>
            <person name="Thomas P.J."/>
            <person name="Mullikin J."/>
            <person name="Palmore T.N."/>
            <person name="Frank K.M."/>
            <person name="Segre J.A."/>
        </authorList>
    </citation>
    <scope>NUCLEOTIDE SEQUENCE [LARGE SCALE GENOMIC DNA]</scope>
    <source>
        <strain evidence="11 12">AAQJH</strain>
    </source>
</reference>
<evidence type="ECO:0000256" key="8">
    <source>
        <dbReference type="ARBA" id="ARBA00047481"/>
    </source>
</evidence>
<dbReference type="RefSeq" id="WP_077389216.1">
    <property type="nucleotide sequence ID" value="NZ_CP019645.1"/>
</dbReference>
<evidence type="ECO:0000256" key="6">
    <source>
        <dbReference type="ARBA" id="ARBA00022679"/>
    </source>
</evidence>
<feature type="domain" description="Aminotransferase class I/classII large" evidence="10">
    <location>
        <begin position="32"/>
        <end position="358"/>
    </location>
</feature>
<keyword evidence="5 9" id="KW-0032">Aminotransferase</keyword>
<protein>
    <recommendedName>
        <fullName evidence="9">Histidinol-phosphate aminotransferase</fullName>
        <ecNumber evidence="9">2.6.1.9</ecNumber>
    </recommendedName>
    <alternativeName>
        <fullName evidence="9">Imidazole acetol-phosphate transaminase</fullName>
    </alternativeName>
</protein>
<dbReference type="GO" id="GO:0030170">
    <property type="term" value="F:pyridoxal phosphate binding"/>
    <property type="evidence" value="ECO:0007669"/>
    <property type="project" value="InterPro"/>
</dbReference>
<comment type="subunit">
    <text evidence="4 9">Homodimer.</text>
</comment>
<dbReference type="Gene3D" id="3.40.640.10">
    <property type="entry name" value="Type I PLP-dependent aspartate aminotransferase-like (Major domain)"/>
    <property type="match status" value="1"/>
</dbReference>
<dbReference type="PANTHER" id="PTHR43643:SF3">
    <property type="entry name" value="HISTIDINOL-PHOSPHATE AMINOTRANSFERASE"/>
    <property type="match status" value="1"/>
</dbReference>
<dbReference type="NCBIfam" id="TIGR01141">
    <property type="entry name" value="hisC"/>
    <property type="match status" value="1"/>
</dbReference>
<evidence type="ECO:0000313" key="11">
    <source>
        <dbReference type="EMBL" id="AQQ60213.1"/>
    </source>
</evidence>
<evidence type="ECO:0000256" key="1">
    <source>
        <dbReference type="ARBA" id="ARBA00001933"/>
    </source>
</evidence>
<evidence type="ECO:0000256" key="5">
    <source>
        <dbReference type="ARBA" id="ARBA00022576"/>
    </source>
</evidence>
<dbReference type="InterPro" id="IPR015424">
    <property type="entry name" value="PyrdxlP-dep_Trfase"/>
</dbReference>
<comment type="cofactor">
    <cofactor evidence="1 9">
        <name>pyridoxal 5'-phosphate</name>
        <dbReference type="ChEBI" id="CHEBI:597326"/>
    </cofactor>
</comment>
<dbReference type="SUPFAM" id="SSF53383">
    <property type="entry name" value="PLP-dependent transferases"/>
    <property type="match status" value="1"/>
</dbReference>
<dbReference type="GO" id="GO:0000105">
    <property type="term" value="P:L-histidine biosynthetic process"/>
    <property type="evidence" value="ECO:0007669"/>
    <property type="project" value="UniProtKB-UniRule"/>
</dbReference>
<dbReference type="KEGG" id="hbl:XJ32_09040"/>
<dbReference type="PANTHER" id="PTHR43643">
    <property type="entry name" value="HISTIDINOL-PHOSPHATE AMINOTRANSFERASE 2"/>
    <property type="match status" value="1"/>
</dbReference>
<evidence type="ECO:0000256" key="2">
    <source>
        <dbReference type="ARBA" id="ARBA00005011"/>
    </source>
</evidence>
<dbReference type="InterPro" id="IPR050106">
    <property type="entry name" value="HistidinolP_aminotransfase"/>
</dbReference>
<dbReference type="InterPro" id="IPR015422">
    <property type="entry name" value="PyrdxlP-dep_Trfase_small"/>
</dbReference>
<dbReference type="AlphaFoldDB" id="A0A1Q2LIH8"/>
<comment type="similarity">
    <text evidence="3 9">Belongs to the class-II pyridoxal-phosphate-dependent aminotransferase family. Histidinol-phosphate aminotransferase subfamily.</text>
</comment>
<evidence type="ECO:0000256" key="9">
    <source>
        <dbReference type="HAMAP-Rule" id="MF_01023"/>
    </source>
</evidence>
<comment type="catalytic activity">
    <reaction evidence="8 9">
        <text>L-histidinol phosphate + 2-oxoglutarate = 3-(imidazol-4-yl)-2-oxopropyl phosphate + L-glutamate</text>
        <dbReference type="Rhea" id="RHEA:23744"/>
        <dbReference type="ChEBI" id="CHEBI:16810"/>
        <dbReference type="ChEBI" id="CHEBI:29985"/>
        <dbReference type="ChEBI" id="CHEBI:57766"/>
        <dbReference type="ChEBI" id="CHEBI:57980"/>
        <dbReference type="EC" id="2.6.1.9"/>
    </reaction>
</comment>
<dbReference type="InterPro" id="IPR005861">
    <property type="entry name" value="HisP_aminotrans"/>
</dbReference>
<feature type="modified residue" description="N6-(pyridoxal phosphate)lysine" evidence="9">
    <location>
        <position position="225"/>
    </location>
</feature>
<keyword evidence="9" id="KW-0028">Amino-acid biosynthesis</keyword>
<dbReference type="Gene3D" id="3.90.1150.10">
    <property type="entry name" value="Aspartate Aminotransferase, domain 1"/>
    <property type="match status" value="1"/>
</dbReference>
<keyword evidence="7 9" id="KW-0663">Pyridoxal phosphate</keyword>
<dbReference type="GO" id="GO:0004400">
    <property type="term" value="F:histidinol-phosphate transaminase activity"/>
    <property type="evidence" value="ECO:0007669"/>
    <property type="project" value="UniProtKB-UniRule"/>
</dbReference>